<dbReference type="GO" id="GO:0030942">
    <property type="term" value="F:endoplasmic reticulum signal peptide binding"/>
    <property type="evidence" value="ECO:0007669"/>
    <property type="project" value="TreeGrafter"/>
</dbReference>
<keyword evidence="3" id="KW-0963">Cytoplasm</keyword>
<comment type="catalytic activity">
    <reaction evidence="11">
        <text>GTP + H2O = GDP + phosphate + H(+)</text>
        <dbReference type="Rhea" id="RHEA:19669"/>
        <dbReference type="ChEBI" id="CHEBI:15377"/>
        <dbReference type="ChEBI" id="CHEBI:15378"/>
        <dbReference type="ChEBI" id="CHEBI:37565"/>
        <dbReference type="ChEBI" id="CHEBI:43474"/>
        <dbReference type="ChEBI" id="CHEBI:58189"/>
        <dbReference type="EC" id="3.6.5.4"/>
    </reaction>
    <physiologicalReaction direction="left-to-right" evidence="11">
        <dbReference type="Rhea" id="RHEA:19670"/>
    </physiologicalReaction>
</comment>
<evidence type="ECO:0000259" key="12">
    <source>
        <dbReference type="SMART" id="SM00382"/>
    </source>
</evidence>
<name>A0A8X8ZXK8_SALSN</name>
<dbReference type="Proteomes" id="UP000298416">
    <property type="component" value="Unassembled WGS sequence"/>
</dbReference>
<dbReference type="SMART" id="SM00962">
    <property type="entry name" value="SRP54"/>
    <property type="match status" value="1"/>
</dbReference>
<dbReference type="InterPro" id="IPR042101">
    <property type="entry name" value="SRP54_N_sf"/>
</dbReference>
<keyword evidence="8" id="KW-0733">Signal recognition particle</keyword>
<dbReference type="PANTHER" id="PTHR11564:SF5">
    <property type="entry name" value="SIGNAL RECOGNITION PARTICLE SUBUNIT SRP54"/>
    <property type="match status" value="1"/>
</dbReference>
<evidence type="ECO:0000256" key="5">
    <source>
        <dbReference type="ARBA" id="ARBA00022801"/>
    </source>
</evidence>
<dbReference type="Pfam" id="PF02881">
    <property type="entry name" value="SRP54_N"/>
    <property type="match status" value="1"/>
</dbReference>
<evidence type="ECO:0000313" key="14">
    <source>
        <dbReference type="EMBL" id="KAG6422252.1"/>
    </source>
</evidence>
<dbReference type="GO" id="GO:0008312">
    <property type="term" value="F:7S RNA binding"/>
    <property type="evidence" value="ECO:0007669"/>
    <property type="project" value="InterPro"/>
</dbReference>
<evidence type="ECO:0000256" key="4">
    <source>
        <dbReference type="ARBA" id="ARBA00022741"/>
    </source>
</evidence>
<evidence type="ECO:0000256" key="11">
    <source>
        <dbReference type="ARBA" id="ARBA00048157"/>
    </source>
</evidence>
<dbReference type="Pfam" id="PF02978">
    <property type="entry name" value="SRP_SPB"/>
    <property type="match status" value="1"/>
</dbReference>
<dbReference type="Pfam" id="PF00448">
    <property type="entry name" value="SRP54"/>
    <property type="match status" value="1"/>
</dbReference>
<evidence type="ECO:0000256" key="3">
    <source>
        <dbReference type="ARBA" id="ARBA00022490"/>
    </source>
</evidence>
<keyword evidence="6" id="KW-0694">RNA-binding</keyword>
<dbReference type="Gene3D" id="1.10.260.30">
    <property type="entry name" value="Signal recognition particle, SRP54 subunit, M-domain"/>
    <property type="match status" value="1"/>
</dbReference>
<dbReference type="PANTHER" id="PTHR11564">
    <property type="entry name" value="SIGNAL RECOGNITION PARTICLE 54K PROTEIN SRP54"/>
    <property type="match status" value="1"/>
</dbReference>
<evidence type="ECO:0000259" key="13">
    <source>
        <dbReference type="SMART" id="SM00962"/>
    </source>
</evidence>
<dbReference type="AlphaFoldDB" id="A0A8X8ZXK8"/>
<dbReference type="EMBL" id="PNBA02000006">
    <property type="protein sequence ID" value="KAG6422252.1"/>
    <property type="molecule type" value="Genomic_DNA"/>
</dbReference>
<keyword evidence="7" id="KW-0342">GTP-binding</keyword>
<dbReference type="SMART" id="SM00382">
    <property type="entry name" value="AAA"/>
    <property type="match status" value="1"/>
</dbReference>
<dbReference type="FunFam" id="3.40.50.300:FF:000022">
    <property type="entry name" value="Signal recognition particle 54 kDa subunit"/>
    <property type="match status" value="1"/>
</dbReference>
<dbReference type="SUPFAM" id="SSF52540">
    <property type="entry name" value="P-loop containing nucleoside triphosphate hydrolases"/>
    <property type="match status" value="1"/>
</dbReference>
<dbReference type="GO" id="GO:0003924">
    <property type="term" value="F:GTPase activity"/>
    <property type="evidence" value="ECO:0007669"/>
    <property type="project" value="InterPro"/>
</dbReference>
<protein>
    <recommendedName>
        <fullName evidence="10">signal-recognition-particle GTPase</fullName>
        <ecNumber evidence="10">3.6.5.4</ecNumber>
    </recommendedName>
</protein>
<accession>A0A8X8ZXK8</accession>
<reference evidence="14" key="1">
    <citation type="submission" date="2018-01" db="EMBL/GenBank/DDBJ databases">
        <authorList>
            <person name="Mao J.F."/>
        </authorList>
    </citation>
    <scope>NUCLEOTIDE SEQUENCE</scope>
    <source>
        <strain evidence="14">Huo1</strain>
        <tissue evidence="14">Leaf</tissue>
    </source>
</reference>
<keyword evidence="9" id="KW-0687">Ribonucleoprotein</keyword>
<dbReference type="InterPro" id="IPR004125">
    <property type="entry name" value="Signal_recog_particle_SRP54_M"/>
</dbReference>
<dbReference type="InterPro" id="IPR022941">
    <property type="entry name" value="SRP54"/>
</dbReference>
<comment type="subcellular location">
    <subcellularLocation>
        <location evidence="1">Cytoplasm</location>
    </subcellularLocation>
</comment>
<dbReference type="EC" id="3.6.5.4" evidence="10"/>
<reference evidence="14" key="2">
    <citation type="submission" date="2020-08" db="EMBL/GenBank/DDBJ databases">
        <title>Plant Genome Project.</title>
        <authorList>
            <person name="Zhang R.-G."/>
        </authorList>
    </citation>
    <scope>NUCLEOTIDE SEQUENCE</scope>
    <source>
        <strain evidence="14">Huo1</strain>
        <tissue evidence="14">Leaf</tissue>
    </source>
</reference>
<dbReference type="InterPro" id="IPR036225">
    <property type="entry name" value="SRP/SRP_N"/>
</dbReference>
<keyword evidence="15" id="KW-1185">Reference proteome</keyword>
<gene>
    <name evidence="14" type="ORF">SASPL_118817</name>
</gene>
<comment type="caution">
    <text evidence="14">The sequence shown here is derived from an EMBL/GenBank/DDBJ whole genome shotgun (WGS) entry which is preliminary data.</text>
</comment>
<dbReference type="Gene3D" id="1.20.120.140">
    <property type="entry name" value="Signal recognition particle SRP54, nucleotide-binding domain"/>
    <property type="match status" value="1"/>
</dbReference>
<evidence type="ECO:0000256" key="7">
    <source>
        <dbReference type="ARBA" id="ARBA00023134"/>
    </source>
</evidence>
<dbReference type="GO" id="GO:0005525">
    <property type="term" value="F:GTP binding"/>
    <property type="evidence" value="ECO:0007669"/>
    <property type="project" value="UniProtKB-KW"/>
</dbReference>
<evidence type="ECO:0000256" key="6">
    <source>
        <dbReference type="ARBA" id="ARBA00022884"/>
    </source>
</evidence>
<dbReference type="CDD" id="cd17875">
    <property type="entry name" value="SRP54_G"/>
    <property type="match status" value="1"/>
</dbReference>
<sequence length="473" mass="53233">MVLAQLGGSISRALQQMSNATIIDEKVLNDCLNEITRALLQSDVQFKLCMPASLFNFVLLLCGSIPISWPAVEGCKAVFNELCTILDPGKPAFTPKKGKTSVVMFVGLQGSGKTTTCTKYAYYHQKKGYKPALVCADTFRAGAFTIPLFCFRSYTESDPVRIAVEGVERFKKENCDLIIVDSSGRHNQEAALFEEMRQVSEATKPDLVLFVMDSSIGQAAFHQAQAFKQSVPVGAGIVTKMDGHARVVAATKSPVIFIGTVEHMDEFEIFDVKPFVSRMGDWSGFMDKIQEVVPMDQHPELLQKLSEGNFTLRIMYEQFQNIYLKWALLVSYYVHNASQGFPERFSQELMPKDLEKESQTKIKRYMTMMDSMTNEGKYYLLDVFSTNPKIMNESRIIRIARGCGRPVRDVMEMLEEYKRLAKIWSKMKGLKIPKKGDMSALSRNMNAQHMSKVLPPQMLKQIGGMGGLQSLMK</sequence>
<dbReference type="GO" id="GO:0005786">
    <property type="term" value="C:signal recognition particle, endoplasmic reticulum targeting"/>
    <property type="evidence" value="ECO:0007669"/>
    <property type="project" value="UniProtKB-KW"/>
</dbReference>
<evidence type="ECO:0000256" key="10">
    <source>
        <dbReference type="ARBA" id="ARBA00035672"/>
    </source>
</evidence>
<dbReference type="InterPro" id="IPR027417">
    <property type="entry name" value="P-loop_NTPase"/>
</dbReference>
<dbReference type="SUPFAM" id="SSF47364">
    <property type="entry name" value="Domain of the SRP/SRP receptor G-proteins"/>
    <property type="match status" value="1"/>
</dbReference>
<evidence type="ECO:0000256" key="1">
    <source>
        <dbReference type="ARBA" id="ARBA00004496"/>
    </source>
</evidence>
<dbReference type="InterPro" id="IPR003593">
    <property type="entry name" value="AAA+_ATPase"/>
</dbReference>
<dbReference type="InterPro" id="IPR000897">
    <property type="entry name" value="SRP54_GTPase_dom"/>
</dbReference>
<dbReference type="Gene3D" id="3.40.50.300">
    <property type="entry name" value="P-loop containing nucleotide triphosphate hydrolases"/>
    <property type="match status" value="1"/>
</dbReference>
<feature type="domain" description="AAA+ ATPase" evidence="12">
    <location>
        <begin position="99"/>
        <end position="275"/>
    </location>
</feature>
<dbReference type="GO" id="GO:0006616">
    <property type="term" value="P:SRP-dependent cotranslational protein targeting to membrane, translocation"/>
    <property type="evidence" value="ECO:0007669"/>
    <property type="project" value="TreeGrafter"/>
</dbReference>
<evidence type="ECO:0000256" key="8">
    <source>
        <dbReference type="ARBA" id="ARBA00023135"/>
    </source>
</evidence>
<organism evidence="14">
    <name type="scientific">Salvia splendens</name>
    <name type="common">Scarlet sage</name>
    <dbReference type="NCBI Taxonomy" id="180675"/>
    <lineage>
        <taxon>Eukaryota</taxon>
        <taxon>Viridiplantae</taxon>
        <taxon>Streptophyta</taxon>
        <taxon>Embryophyta</taxon>
        <taxon>Tracheophyta</taxon>
        <taxon>Spermatophyta</taxon>
        <taxon>Magnoliopsida</taxon>
        <taxon>eudicotyledons</taxon>
        <taxon>Gunneridae</taxon>
        <taxon>Pentapetalae</taxon>
        <taxon>asterids</taxon>
        <taxon>lamiids</taxon>
        <taxon>Lamiales</taxon>
        <taxon>Lamiaceae</taxon>
        <taxon>Nepetoideae</taxon>
        <taxon>Mentheae</taxon>
        <taxon>Salviinae</taxon>
        <taxon>Salvia</taxon>
        <taxon>Salvia subgen. Calosphace</taxon>
        <taxon>core Calosphace</taxon>
    </lineage>
</organism>
<evidence type="ECO:0000256" key="9">
    <source>
        <dbReference type="ARBA" id="ARBA00023274"/>
    </source>
</evidence>
<evidence type="ECO:0000256" key="2">
    <source>
        <dbReference type="ARBA" id="ARBA00005450"/>
    </source>
</evidence>
<proteinExistence type="inferred from homology"/>
<keyword evidence="4" id="KW-0547">Nucleotide-binding</keyword>
<comment type="similarity">
    <text evidence="2">Belongs to the GTP-binding SRP family. SRP54 subfamily.</text>
</comment>
<feature type="domain" description="SRP54-type proteins GTP-binding" evidence="13">
    <location>
        <begin position="100"/>
        <end position="280"/>
    </location>
</feature>
<dbReference type="SUPFAM" id="SSF47446">
    <property type="entry name" value="Signal peptide-binding domain"/>
    <property type="match status" value="1"/>
</dbReference>
<dbReference type="GO" id="GO:0005829">
    <property type="term" value="C:cytosol"/>
    <property type="evidence" value="ECO:0007669"/>
    <property type="project" value="TreeGrafter"/>
</dbReference>
<dbReference type="InterPro" id="IPR036891">
    <property type="entry name" value="Signal_recog_part_SRP54_M_sf"/>
</dbReference>
<dbReference type="InterPro" id="IPR013822">
    <property type="entry name" value="Signal_recog_particl_SRP54_hlx"/>
</dbReference>
<keyword evidence="5" id="KW-0378">Hydrolase</keyword>
<evidence type="ECO:0000313" key="15">
    <source>
        <dbReference type="Proteomes" id="UP000298416"/>
    </source>
</evidence>